<keyword evidence="3" id="KW-1185">Reference proteome</keyword>
<dbReference type="OrthoDB" id="1703270at2759"/>
<accession>A0A395IYL6</accession>
<dbReference type="Proteomes" id="UP000249056">
    <property type="component" value="Unassembled WGS sequence"/>
</dbReference>
<comment type="caution">
    <text evidence="2">The sequence shown here is derived from an EMBL/GenBank/DDBJ whole genome shotgun (WGS) entry which is preliminary data.</text>
</comment>
<sequence>MKANLRFPLRYCNGREKAKYLIELLICDISLNKSDRPQAALSSALEEAVDRADAIALELELVFASRLGFNDTPTGSTRQNIPSPNEFPPLNFGLQDGYVFDTVPGTASDAGGMTVTGILARPADGGTSPNTAATREVTDMGTAMARLSFAQPIKGTRSTSDSVATSVNDFMGGRRGEISPDEPQLPSYLEAPQFSRRGNLLPARPSTSGAAARTSNTTTPPNNSSPNPFSMNAAAGTSLTHRSAGYEISKSFDRLRTQGTHLGLAISPCFPKCKEDLVKHREERKNDAKDAMNKRIKEKEEIMRLKSMEGCEGALVKIKSAFDGKVFHDGLSGVLAQKTIWSHPSLDAKLPEAVDWPSLSEVKQAGSKKMGLPIPKYKAKKGMAGEEFGYFAGDRFGFATGDRKIEFNEDEIKQYGEMKNLFEEIDE</sequence>
<evidence type="ECO:0000256" key="1">
    <source>
        <dbReference type="SAM" id="MobiDB-lite"/>
    </source>
</evidence>
<reference evidence="2 3" key="1">
    <citation type="submission" date="2018-06" db="EMBL/GenBank/DDBJ databases">
        <title>Genome Sequence of the Brown Rot Fungal Pathogen Monilinia fructigena.</title>
        <authorList>
            <person name="Landi L."/>
            <person name="De Miccolis Angelini R.M."/>
            <person name="Pollastro S."/>
            <person name="Abate D."/>
            <person name="Faretra F."/>
            <person name="Romanazzi G."/>
        </authorList>
    </citation>
    <scope>NUCLEOTIDE SEQUENCE [LARGE SCALE GENOMIC DNA]</scope>
    <source>
        <strain evidence="2 3">Mfrg269</strain>
    </source>
</reference>
<protein>
    <submittedName>
        <fullName evidence="2">Uncharacterized protein</fullName>
    </submittedName>
</protein>
<feature type="region of interest" description="Disordered" evidence="1">
    <location>
        <begin position="150"/>
        <end position="234"/>
    </location>
</feature>
<dbReference type="AlphaFoldDB" id="A0A395IYL6"/>
<organism evidence="2 3">
    <name type="scientific">Monilinia fructigena</name>
    <dbReference type="NCBI Taxonomy" id="38457"/>
    <lineage>
        <taxon>Eukaryota</taxon>
        <taxon>Fungi</taxon>
        <taxon>Dikarya</taxon>
        <taxon>Ascomycota</taxon>
        <taxon>Pezizomycotina</taxon>
        <taxon>Leotiomycetes</taxon>
        <taxon>Helotiales</taxon>
        <taxon>Sclerotiniaceae</taxon>
        <taxon>Monilinia</taxon>
    </lineage>
</organism>
<proteinExistence type="predicted"/>
<evidence type="ECO:0000313" key="3">
    <source>
        <dbReference type="Proteomes" id="UP000249056"/>
    </source>
</evidence>
<feature type="compositionally biased region" description="Polar residues" evidence="1">
    <location>
        <begin position="156"/>
        <end position="168"/>
    </location>
</feature>
<feature type="compositionally biased region" description="Low complexity" evidence="1">
    <location>
        <begin position="214"/>
        <end position="230"/>
    </location>
</feature>
<name>A0A395IYL6_9HELO</name>
<dbReference type="EMBL" id="QKRW01000010">
    <property type="protein sequence ID" value="RAL65367.1"/>
    <property type="molecule type" value="Genomic_DNA"/>
</dbReference>
<evidence type="ECO:0000313" key="2">
    <source>
        <dbReference type="EMBL" id="RAL65367.1"/>
    </source>
</evidence>
<gene>
    <name evidence="2" type="ORF">DID88_000935</name>
</gene>